<keyword evidence="8 10" id="KW-0520">NAD</keyword>
<sequence>MKKFAIIGGSFNPVTKAHVEIGQIASKELPGWQILYIPAPDHFLTSWKSMEKKEILSGKKRLLLLEKAVKPHGFLCEDSEVFGKTSARTYDTMQYLRDRYGQETELVYVCGTDKLSELSTWYNPEGIFTLSKILVIPRDGDEPEKMIEEIPFLSERRDRILVSHEPRIYPDFSATKVRDSLKSGDGKWREFVPDEIVSDLEKISASEQDTSIV</sequence>
<gene>
    <name evidence="10" type="primary">nadD</name>
    <name evidence="12" type="ORF">LKD48_00470</name>
</gene>
<dbReference type="PANTHER" id="PTHR39321">
    <property type="entry name" value="NICOTINATE-NUCLEOTIDE ADENYLYLTRANSFERASE-RELATED"/>
    <property type="match status" value="1"/>
</dbReference>
<dbReference type="SUPFAM" id="SSF52374">
    <property type="entry name" value="Nucleotidylyl transferase"/>
    <property type="match status" value="1"/>
</dbReference>
<proteinExistence type="inferred from homology"/>
<keyword evidence="3 10" id="KW-0662">Pyridine nucleotide biosynthesis</keyword>
<evidence type="ECO:0000259" key="11">
    <source>
        <dbReference type="Pfam" id="PF01467"/>
    </source>
</evidence>
<evidence type="ECO:0000256" key="6">
    <source>
        <dbReference type="ARBA" id="ARBA00022741"/>
    </source>
</evidence>
<dbReference type="HAMAP" id="MF_00244">
    <property type="entry name" value="NaMN_adenylyltr"/>
    <property type="match status" value="1"/>
</dbReference>
<dbReference type="InterPro" id="IPR014729">
    <property type="entry name" value="Rossmann-like_a/b/a_fold"/>
</dbReference>
<keyword evidence="6 10" id="KW-0547">Nucleotide-binding</keyword>
<dbReference type="PANTHER" id="PTHR39321:SF3">
    <property type="entry name" value="PHOSPHOPANTETHEINE ADENYLYLTRANSFERASE"/>
    <property type="match status" value="1"/>
</dbReference>
<keyword evidence="7 10" id="KW-0067">ATP-binding</keyword>
<evidence type="ECO:0000256" key="5">
    <source>
        <dbReference type="ARBA" id="ARBA00022695"/>
    </source>
</evidence>
<reference evidence="12 13" key="1">
    <citation type="submission" date="2021-10" db="EMBL/GenBank/DDBJ databases">
        <title>Anaerobic single-cell dispensing facilitates the cultivation of human gut bacteria.</title>
        <authorList>
            <person name="Afrizal A."/>
        </authorList>
    </citation>
    <scope>NUCLEOTIDE SEQUENCE [LARGE SCALE GENOMIC DNA]</scope>
    <source>
        <strain evidence="12 13">CLA-AA-H224</strain>
    </source>
</reference>
<keyword evidence="5 10" id="KW-0548">Nucleotidyltransferase</keyword>
<accession>A0AAE3E1V5</accession>
<dbReference type="Gene3D" id="3.40.50.620">
    <property type="entry name" value="HUPs"/>
    <property type="match status" value="1"/>
</dbReference>
<dbReference type="Proteomes" id="UP001198200">
    <property type="component" value="Unassembled WGS sequence"/>
</dbReference>
<dbReference type="InterPro" id="IPR005248">
    <property type="entry name" value="NadD/NMNAT"/>
</dbReference>
<dbReference type="InterPro" id="IPR004821">
    <property type="entry name" value="Cyt_trans-like"/>
</dbReference>
<dbReference type="RefSeq" id="WP_308730817.1">
    <property type="nucleotide sequence ID" value="NZ_JAJEQN010000001.1"/>
</dbReference>
<keyword evidence="13" id="KW-1185">Reference proteome</keyword>
<dbReference type="EC" id="2.7.7.18" evidence="10"/>
<evidence type="ECO:0000256" key="10">
    <source>
        <dbReference type="HAMAP-Rule" id="MF_00244"/>
    </source>
</evidence>
<comment type="pathway">
    <text evidence="2 10">Cofactor biosynthesis; NAD(+) biosynthesis; deamido-NAD(+) from nicotinate D-ribonucleotide: step 1/1.</text>
</comment>
<evidence type="ECO:0000256" key="1">
    <source>
        <dbReference type="ARBA" id="ARBA00002324"/>
    </source>
</evidence>
<comment type="caution">
    <text evidence="12">The sequence shown here is derived from an EMBL/GenBank/DDBJ whole genome shotgun (WGS) entry which is preliminary data.</text>
</comment>
<protein>
    <recommendedName>
        <fullName evidence="10">Probable nicotinate-nucleotide adenylyltransferase</fullName>
        <ecNumber evidence="10">2.7.7.18</ecNumber>
    </recommendedName>
    <alternativeName>
        <fullName evidence="10">Deamido-NAD(+) diphosphorylase</fullName>
    </alternativeName>
    <alternativeName>
        <fullName evidence="10">Deamido-NAD(+) pyrophosphorylase</fullName>
    </alternativeName>
    <alternativeName>
        <fullName evidence="10">Nicotinate mononucleotide adenylyltransferase</fullName>
        <shortName evidence="10">NaMN adenylyltransferase</shortName>
    </alternativeName>
</protein>
<comment type="function">
    <text evidence="1 10">Catalyzes the reversible adenylation of nicotinate mononucleotide (NaMN) to nicotinic acid adenine dinucleotide (NaAD).</text>
</comment>
<evidence type="ECO:0000256" key="9">
    <source>
        <dbReference type="ARBA" id="ARBA00048721"/>
    </source>
</evidence>
<comment type="similarity">
    <text evidence="10">Belongs to the NadD family.</text>
</comment>
<feature type="domain" description="Cytidyltransferase-like" evidence="11">
    <location>
        <begin position="6"/>
        <end position="179"/>
    </location>
</feature>
<dbReference type="EMBL" id="JAJEQN010000001">
    <property type="protein sequence ID" value="MCC2220123.1"/>
    <property type="molecule type" value="Genomic_DNA"/>
</dbReference>
<dbReference type="CDD" id="cd02165">
    <property type="entry name" value="NMNAT"/>
    <property type="match status" value="1"/>
</dbReference>
<evidence type="ECO:0000256" key="3">
    <source>
        <dbReference type="ARBA" id="ARBA00022642"/>
    </source>
</evidence>
<evidence type="ECO:0000256" key="8">
    <source>
        <dbReference type="ARBA" id="ARBA00023027"/>
    </source>
</evidence>
<dbReference type="GO" id="GO:0009435">
    <property type="term" value="P:NAD+ biosynthetic process"/>
    <property type="evidence" value="ECO:0007669"/>
    <property type="project" value="UniProtKB-UniRule"/>
</dbReference>
<dbReference type="Pfam" id="PF01467">
    <property type="entry name" value="CTP_transf_like"/>
    <property type="match status" value="1"/>
</dbReference>
<keyword evidence="4 10" id="KW-0808">Transferase</keyword>
<evidence type="ECO:0000256" key="4">
    <source>
        <dbReference type="ARBA" id="ARBA00022679"/>
    </source>
</evidence>
<comment type="catalytic activity">
    <reaction evidence="9 10">
        <text>nicotinate beta-D-ribonucleotide + ATP + H(+) = deamido-NAD(+) + diphosphate</text>
        <dbReference type="Rhea" id="RHEA:22860"/>
        <dbReference type="ChEBI" id="CHEBI:15378"/>
        <dbReference type="ChEBI" id="CHEBI:30616"/>
        <dbReference type="ChEBI" id="CHEBI:33019"/>
        <dbReference type="ChEBI" id="CHEBI:57502"/>
        <dbReference type="ChEBI" id="CHEBI:58437"/>
        <dbReference type="EC" id="2.7.7.18"/>
    </reaction>
</comment>
<evidence type="ECO:0000313" key="12">
    <source>
        <dbReference type="EMBL" id="MCC2220123.1"/>
    </source>
</evidence>
<evidence type="ECO:0000256" key="2">
    <source>
        <dbReference type="ARBA" id="ARBA00005019"/>
    </source>
</evidence>
<evidence type="ECO:0000256" key="7">
    <source>
        <dbReference type="ARBA" id="ARBA00022840"/>
    </source>
</evidence>
<name>A0AAE3E1V5_9FIRM</name>
<evidence type="ECO:0000313" key="13">
    <source>
        <dbReference type="Proteomes" id="UP001198200"/>
    </source>
</evidence>
<organism evidence="12 13">
    <name type="scientific">Anthropogastromicrobium aceti</name>
    <dbReference type="NCBI Taxonomy" id="2981768"/>
    <lineage>
        <taxon>Bacteria</taxon>
        <taxon>Bacillati</taxon>
        <taxon>Bacillota</taxon>
        <taxon>Clostridia</taxon>
        <taxon>Lachnospirales</taxon>
        <taxon>Lachnospiraceae</taxon>
        <taxon>Anthropogastromicrobium</taxon>
    </lineage>
</organism>
<dbReference type="GO" id="GO:0005524">
    <property type="term" value="F:ATP binding"/>
    <property type="evidence" value="ECO:0007669"/>
    <property type="project" value="UniProtKB-KW"/>
</dbReference>
<dbReference type="AlphaFoldDB" id="A0AAE3E1V5"/>
<dbReference type="GO" id="GO:0004515">
    <property type="term" value="F:nicotinate-nucleotide adenylyltransferase activity"/>
    <property type="evidence" value="ECO:0007669"/>
    <property type="project" value="UniProtKB-UniRule"/>
</dbReference>